<evidence type="ECO:0000313" key="2">
    <source>
        <dbReference type="Proteomes" id="UP001162834"/>
    </source>
</evidence>
<sequence length="169" mass="18088">MAPAPSHQTVRLGRGKHSSPAQGVCVMELTSMLAGEPFTDRPLCTDPVIGGLLRAYNDTVDQQRRQDLYAVAASVVGTTAEPWIERARAARCIAFAESHRRRSRLRGRRRRPLALAAHLGKDAPGVLAVRALGRIDDGAHAEMLSLIDELVAMGGGRAVPVPTVSLLPA</sequence>
<name>A0A9E7C1I2_9ACTN</name>
<dbReference type="AlphaFoldDB" id="A0A9E7C1I2"/>
<keyword evidence="2" id="KW-1185">Reference proteome</keyword>
<protein>
    <submittedName>
        <fullName evidence="1">Uncharacterized protein</fullName>
    </submittedName>
</protein>
<dbReference type="EMBL" id="CP087164">
    <property type="protein sequence ID" value="UGS36627.1"/>
    <property type="molecule type" value="Genomic_DNA"/>
</dbReference>
<dbReference type="Proteomes" id="UP001162834">
    <property type="component" value="Chromosome"/>
</dbReference>
<proteinExistence type="predicted"/>
<gene>
    <name evidence="1" type="ORF">DSM104329_03035</name>
</gene>
<evidence type="ECO:0000313" key="1">
    <source>
        <dbReference type="EMBL" id="UGS36627.1"/>
    </source>
</evidence>
<dbReference type="KEGG" id="sbae:DSM104329_03035"/>
<organism evidence="1 2">
    <name type="scientific">Capillimicrobium parvum</name>
    <dbReference type="NCBI Taxonomy" id="2884022"/>
    <lineage>
        <taxon>Bacteria</taxon>
        <taxon>Bacillati</taxon>
        <taxon>Actinomycetota</taxon>
        <taxon>Thermoleophilia</taxon>
        <taxon>Solirubrobacterales</taxon>
        <taxon>Capillimicrobiaceae</taxon>
        <taxon>Capillimicrobium</taxon>
    </lineage>
</organism>
<reference evidence="1" key="1">
    <citation type="journal article" date="2022" name="Int. J. Syst. Evol. Microbiol.">
        <title>Pseudomonas aegrilactucae sp. nov. and Pseudomonas morbosilactucae sp. nov., pathogens causing bacterial rot of lettuce in Japan.</title>
        <authorList>
            <person name="Sawada H."/>
            <person name="Fujikawa T."/>
            <person name="Satou M."/>
        </authorList>
    </citation>
    <scope>NUCLEOTIDE SEQUENCE</scope>
    <source>
        <strain evidence="1">0166_1</strain>
    </source>
</reference>
<accession>A0A9E7C1I2</accession>